<dbReference type="EMBL" id="CP017269">
    <property type="protein sequence ID" value="AOT69463.1"/>
    <property type="molecule type" value="Genomic_DNA"/>
</dbReference>
<evidence type="ECO:0000256" key="3">
    <source>
        <dbReference type="ARBA" id="ARBA00022475"/>
    </source>
</evidence>
<proteinExistence type="inferred from homology"/>
<keyword evidence="6 7" id="KW-0472">Membrane</keyword>
<dbReference type="RefSeq" id="WP_069975160.1">
    <property type="nucleotide sequence ID" value="NZ_CP017269.1"/>
</dbReference>
<evidence type="ECO:0000256" key="4">
    <source>
        <dbReference type="ARBA" id="ARBA00022692"/>
    </source>
</evidence>
<comment type="subcellular location">
    <subcellularLocation>
        <location evidence="1 7">Cell membrane</location>
        <topology evidence="1 7">Multi-pass membrane protein</topology>
    </subcellularLocation>
</comment>
<keyword evidence="3" id="KW-1003">Cell membrane</keyword>
<protein>
    <submittedName>
        <fullName evidence="9">ABC transporter permease</fullName>
    </submittedName>
</protein>
<feature type="transmembrane region" description="Helical" evidence="7">
    <location>
        <begin position="222"/>
        <end position="240"/>
    </location>
</feature>
<evidence type="ECO:0000256" key="6">
    <source>
        <dbReference type="ARBA" id="ARBA00023136"/>
    </source>
</evidence>
<dbReference type="GO" id="GO:0055085">
    <property type="term" value="P:transmembrane transport"/>
    <property type="evidence" value="ECO:0007669"/>
    <property type="project" value="InterPro"/>
</dbReference>
<keyword evidence="10" id="KW-1185">Reference proteome</keyword>
<dbReference type="CDD" id="cd06261">
    <property type="entry name" value="TM_PBP2"/>
    <property type="match status" value="1"/>
</dbReference>
<dbReference type="Gene3D" id="1.10.3720.10">
    <property type="entry name" value="MetI-like"/>
    <property type="match status" value="1"/>
</dbReference>
<dbReference type="GO" id="GO:0005886">
    <property type="term" value="C:plasma membrane"/>
    <property type="evidence" value="ECO:0007669"/>
    <property type="project" value="UniProtKB-SubCell"/>
</dbReference>
<gene>
    <name evidence="9" type="ORF">Gferi_07690</name>
</gene>
<dbReference type="Proteomes" id="UP000095743">
    <property type="component" value="Chromosome"/>
</dbReference>
<evidence type="ECO:0000313" key="9">
    <source>
        <dbReference type="EMBL" id="AOT69463.1"/>
    </source>
</evidence>
<feature type="transmembrane region" description="Helical" evidence="7">
    <location>
        <begin position="98"/>
        <end position="120"/>
    </location>
</feature>
<feature type="transmembrane region" description="Helical" evidence="7">
    <location>
        <begin position="67"/>
        <end position="86"/>
    </location>
</feature>
<evidence type="ECO:0000256" key="2">
    <source>
        <dbReference type="ARBA" id="ARBA00022448"/>
    </source>
</evidence>
<name>A0A1D8GEY3_9FIRM</name>
<dbReference type="PANTHER" id="PTHR30151:SF20">
    <property type="entry name" value="ABC TRANSPORTER PERMEASE PROTEIN HI_0355-RELATED"/>
    <property type="match status" value="1"/>
</dbReference>
<sequence length="263" mass="29374">MDRKRILIIATRTLLVVGLIALWEWSAINRWYNPFFTSYPSEIVKDLITFAKSGDLVYHTSITLKEAFLGLFYGTTIGILLGILFGQFVTLGKIFTPILTAINGIPQLALAPVYVLWFGLGLTSKVFLASLMVFFCVFFATYNAIKNIEQNLVESAHILGANSFQTLWYVVLPACMPWILSGIRAGVGACMVGAIIGEYMGAAGGFGWMITYATSFFMVRRVMSCIIILLVVGIVLNWCLDKVEKYVLRWRVEANLSMNMESK</sequence>
<accession>A0A1D8GEY3</accession>
<dbReference type="Pfam" id="PF00528">
    <property type="entry name" value="BPD_transp_1"/>
    <property type="match status" value="1"/>
</dbReference>
<dbReference type="STRING" id="1424294.Gferi_07690"/>
<feature type="transmembrane region" description="Helical" evidence="7">
    <location>
        <begin position="126"/>
        <end position="145"/>
    </location>
</feature>
<keyword evidence="2 7" id="KW-0813">Transport</keyword>
<reference evidence="9 10" key="1">
    <citation type="submission" date="2016-09" db="EMBL/GenBank/DDBJ databases">
        <title>Genomic analysis reveals versatility of anaerobic energy metabolism of Geosporobacter ferrireducens IRF9 of phylum Firmicutes.</title>
        <authorList>
            <person name="Kim S.-J."/>
        </authorList>
    </citation>
    <scope>NUCLEOTIDE SEQUENCE [LARGE SCALE GENOMIC DNA]</scope>
    <source>
        <strain evidence="9 10">IRF9</strain>
    </source>
</reference>
<organism evidence="9 10">
    <name type="scientific">Geosporobacter ferrireducens</name>
    <dbReference type="NCBI Taxonomy" id="1424294"/>
    <lineage>
        <taxon>Bacteria</taxon>
        <taxon>Bacillati</taxon>
        <taxon>Bacillota</taxon>
        <taxon>Clostridia</taxon>
        <taxon>Peptostreptococcales</taxon>
        <taxon>Thermotaleaceae</taxon>
        <taxon>Geosporobacter</taxon>
    </lineage>
</organism>
<dbReference type="PANTHER" id="PTHR30151">
    <property type="entry name" value="ALKANE SULFONATE ABC TRANSPORTER-RELATED, MEMBRANE SUBUNIT"/>
    <property type="match status" value="1"/>
</dbReference>
<feature type="transmembrane region" description="Helical" evidence="7">
    <location>
        <begin position="186"/>
        <end position="210"/>
    </location>
</feature>
<feature type="domain" description="ABC transmembrane type-1" evidence="8">
    <location>
        <begin position="60"/>
        <end position="240"/>
    </location>
</feature>
<keyword evidence="4 7" id="KW-0812">Transmembrane</keyword>
<comment type="similarity">
    <text evidence="7">Belongs to the binding-protein-dependent transport system permease family.</text>
</comment>
<dbReference type="PROSITE" id="PS50928">
    <property type="entry name" value="ABC_TM1"/>
    <property type="match status" value="1"/>
</dbReference>
<dbReference type="AlphaFoldDB" id="A0A1D8GEY3"/>
<feature type="transmembrane region" description="Helical" evidence="7">
    <location>
        <begin position="7"/>
        <end position="28"/>
    </location>
</feature>
<evidence type="ECO:0000313" key="10">
    <source>
        <dbReference type="Proteomes" id="UP000095743"/>
    </source>
</evidence>
<evidence type="ECO:0000256" key="7">
    <source>
        <dbReference type="RuleBase" id="RU363032"/>
    </source>
</evidence>
<evidence type="ECO:0000256" key="1">
    <source>
        <dbReference type="ARBA" id="ARBA00004651"/>
    </source>
</evidence>
<evidence type="ECO:0000256" key="5">
    <source>
        <dbReference type="ARBA" id="ARBA00022989"/>
    </source>
</evidence>
<dbReference type="KEGG" id="gfe:Gferi_07690"/>
<evidence type="ECO:0000259" key="8">
    <source>
        <dbReference type="PROSITE" id="PS50928"/>
    </source>
</evidence>
<dbReference type="SUPFAM" id="SSF161098">
    <property type="entry name" value="MetI-like"/>
    <property type="match status" value="1"/>
</dbReference>
<dbReference type="OrthoDB" id="9796361at2"/>
<dbReference type="InterPro" id="IPR035906">
    <property type="entry name" value="MetI-like_sf"/>
</dbReference>
<feature type="transmembrane region" description="Helical" evidence="7">
    <location>
        <begin position="157"/>
        <end position="180"/>
    </location>
</feature>
<keyword evidence="5 7" id="KW-1133">Transmembrane helix</keyword>
<dbReference type="InterPro" id="IPR000515">
    <property type="entry name" value="MetI-like"/>
</dbReference>